<evidence type="ECO:0000313" key="3">
    <source>
        <dbReference type="RefSeq" id="XP_045570415.1"/>
    </source>
</evidence>
<organism evidence="2 3">
    <name type="scientific">Salmo salar</name>
    <name type="common">Atlantic salmon</name>
    <dbReference type="NCBI Taxonomy" id="8030"/>
    <lineage>
        <taxon>Eukaryota</taxon>
        <taxon>Metazoa</taxon>
        <taxon>Chordata</taxon>
        <taxon>Craniata</taxon>
        <taxon>Vertebrata</taxon>
        <taxon>Euteleostomi</taxon>
        <taxon>Actinopterygii</taxon>
        <taxon>Neopterygii</taxon>
        <taxon>Teleostei</taxon>
        <taxon>Protacanthopterygii</taxon>
        <taxon>Salmoniformes</taxon>
        <taxon>Salmonidae</taxon>
        <taxon>Salmoninae</taxon>
        <taxon>Salmo</taxon>
    </lineage>
</organism>
<dbReference type="Proteomes" id="UP001652741">
    <property type="component" value="Chromosome ssa03"/>
</dbReference>
<keyword evidence="2" id="KW-1185">Reference proteome</keyword>
<evidence type="ECO:0008006" key="4">
    <source>
        <dbReference type="Google" id="ProtNLM"/>
    </source>
</evidence>
<evidence type="ECO:0000313" key="2">
    <source>
        <dbReference type="Proteomes" id="UP001652741"/>
    </source>
</evidence>
<feature type="signal peptide" evidence="1">
    <location>
        <begin position="1"/>
        <end position="23"/>
    </location>
</feature>
<reference evidence="3" key="1">
    <citation type="submission" date="2025-08" db="UniProtKB">
        <authorList>
            <consortium name="RefSeq"/>
        </authorList>
    </citation>
    <scope>IDENTIFICATION</scope>
</reference>
<sequence>MEMSGLMSVLLVTSAALLFIANGQSNYDMLREVDKKHVDMAIRYANKNSEFQKNKKEHLNFFQLLGQPEINGREFNINLLLKATECTKASSDSEHKHHPECHFKSRRPYINCVVCSKDFHDSTDPYIDCVLQKDVKKQDDIRHNKCSPLQHGGYSILALRDKEDLQTGCLGCF</sequence>
<gene>
    <name evidence="3" type="primary">LOC123741599</name>
</gene>
<evidence type="ECO:0000256" key="1">
    <source>
        <dbReference type="SAM" id="SignalP"/>
    </source>
</evidence>
<dbReference type="RefSeq" id="XP_045570415.1">
    <property type="nucleotide sequence ID" value="XM_045714459.1"/>
</dbReference>
<protein>
    <recommendedName>
        <fullName evidence="4">Retinoic acid receptor responder protein 2</fullName>
    </recommendedName>
</protein>
<dbReference type="GeneID" id="123741599"/>
<feature type="chain" id="PRO_5045902261" description="Retinoic acid receptor responder protein 2" evidence="1">
    <location>
        <begin position="24"/>
        <end position="173"/>
    </location>
</feature>
<keyword evidence="1" id="KW-0732">Signal</keyword>
<proteinExistence type="predicted"/>
<name>A0ABM3EH65_SALSA</name>
<accession>A0ABM3EH65</accession>